<name>A0ABS1CQV0_9PROT</name>
<comment type="caution">
    <text evidence="4">The sequence shown here is derived from an EMBL/GenBank/DDBJ whole genome shotgun (WGS) entry which is preliminary data.</text>
</comment>
<dbReference type="InterPro" id="IPR043128">
    <property type="entry name" value="Rev_trsase/Diguanyl_cyclase"/>
</dbReference>
<keyword evidence="1" id="KW-1133">Transmembrane helix</keyword>
<evidence type="ECO:0000313" key="4">
    <source>
        <dbReference type="EMBL" id="MBK1656677.1"/>
    </source>
</evidence>
<dbReference type="SMART" id="SM00052">
    <property type="entry name" value="EAL"/>
    <property type="match status" value="1"/>
</dbReference>
<dbReference type="RefSeq" id="WP_133218015.1">
    <property type="nucleotide sequence ID" value="NZ_NRSG01000001.1"/>
</dbReference>
<evidence type="ECO:0000259" key="2">
    <source>
        <dbReference type="PROSITE" id="PS50883"/>
    </source>
</evidence>
<dbReference type="CDD" id="cd01948">
    <property type="entry name" value="EAL"/>
    <property type="match status" value="1"/>
</dbReference>
<dbReference type="Gene3D" id="3.30.70.270">
    <property type="match status" value="1"/>
</dbReference>
<dbReference type="CDD" id="cd01949">
    <property type="entry name" value="GGDEF"/>
    <property type="match status" value="1"/>
</dbReference>
<dbReference type="SUPFAM" id="SSF141868">
    <property type="entry name" value="EAL domain-like"/>
    <property type="match status" value="1"/>
</dbReference>
<evidence type="ECO:0000313" key="5">
    <source>
        <dbReference type="Proteomes" id="UP000697995"/>
    </source>
</evidence>
<dbReference type="NCBIfam" id="TIGR00254">
    <property type="entry name" value="GGDEF"/>
    <property type="match status" value="1"/>
</dbReference>
<protein>
    <recommendedName>
        <fullName evidence="6">Diguanylate cyclase (GGDEF) domain-containing protein</fullName>
    </recommendedName>
</protein>
<evidence type="ECO:0008006" key="6">
    <source>
        <dbReference type="Google" id="ProtNLM"/>
    </source>
</evidence>
<dbReference type="Proteomes" id="UP000697995">
    <property type="component" value="Unassembled WGS sequence"/>
</dbReference>
<dbReference type="EMBL" id="NRSG01000001">
    <property type="protein sequence ID" value="MBK1656677.1"/>
    <property type="molecule type" value="Genomic_DNA"/>
</dbReference>
<keyword evidence="1" id="KW-0472">Membrane</keyword>
<dbReference type="InterPro" id="IPR000160">
    <property type="entry name" value="GGDEF_dom"/>
</dbReference>
<dbReference type="Pfam" id="PF00990">
    <property type="entry name" value="GGDEF"/>
    <property type="match status" value="1"/>
</dbReference>
<dbReference type="Gene3D" id="3.20.20.450">
    <property type="entry name" value="EAL domain"/>
    <property type="match status" value="1"/>
</dbReference>
<gene>
    <name evidence="4" type="ORF">CKO45_00345</name>
</gene>
<feature type="domain" description="EAL" evidence="2">
    <location>
        <begin position="307"/>
        <end position="557"/>
    </location>
</feature>
<feature type="domain" description="GGDEF" evidence="3">
    <location>
        <begin position="164"/>
        <end position="298"/>
    </location>
</feature>
<dbReference type="PROSITE" id="PS50887">
    <property type="entry name" value="GGDEF"/>
    <property type="match status" value="1"/>
</dbReference>
<reference evidence="4 5" key="1">
    <citation type="journal article" date="2020" name="Microorganisms">
        <title>Osmotic Adaptation and Compatible Solute Biosynthesis of Phototrophic Bacteria as Revealed from Genome Analyses.</title>
        <authorList>
            <person name="Imhoff J.F."/>
            <person name="Rahn T."/>
            <person name="Kunzel S."/>
            <person name="Keller A."/>
            <person name="Neulinger S.C."/>
        </authorList>
    </citation>
    <scope>NUCLEOTIDE SEQUENCE [LARGE SCALE GENOMIC DNA]</scope>
    <source>
        <strain evidence="4 5">DSM 15382</strain>
    </source>
</reference>
<keyword evidence="1" id="KW-0812">Transmembrane</keyword>
<evidence type="ECO:0000256" key="1">
    <source>
        <dbReference type="SAM" id="Phobius"/>
    </source>
</evidence>
<dbReference type="Pfam" id="PF00563">
    <property type="entry name" value="EAL"/>
    <property type="match status" value="1"/>
</dbReference>
<dbReference type="PANTHER" id="PTHR44757">
    <property type="entry name" value="DIGUANYLATE CYCLASE DGCP"/>
    <property type="match status" value="1"/>
</dbReference>
<accession>A0ABS1CQV0</accession>
<evidence type="ECO:0000259" key="3">
    <source>
        <dbReference type="PROSITE" id="PS50887"/>
    </source>
</evidence>
<dbReference type="SUPFAM" id="SSF55073">
    <property type="entry name" value="Nucleotide cyclase"/>
    <property type="match status" value="1"/>
</dbReference>
<organism evidence="4 5">
    <name type="scientific">Paracraurococcus ruber</name>
    <dbReference type="NCBI Taxonomy" id="77675"/>
    <lineage>
        <taxon>Bacteria</taxon>
        <taxon>Pseudomonadati</taxon>
        <taxon>Pseudomonadota</taxon>
        <taxon>Alphaproteobacteria</taxon>
        <taxon>Acetobacterales</taxon>
        <taxon>Roseomonadaceae</taxon>
        <taxon>Paracraurococcus</taxon>
    </lineage>
</organism>
<dbReference type="PROSITE" id="PS50883">
    <property type="entry name" value="EAL"/>
    <property type="match status" value="1"/>
</dbReference>
<dbReference type="InterPro" id="IPR029787">
    <property type="entry name" value="Nucleotide_cyclase"/>
</dbReference>
<dbReference type="InterPro" id="IPR052155">
    <property type="entry name" value="Biofilm_reg_signaling"/>
</dbReference>
<dbReference type="PANTHER" id="PTHR44757:SF2">
    <property type="entry name" value="BIOFILM ARCHITECTURE MAINTENANCE PROTEIN MBAA"/>
    <property type="match status" value="1"/>
</dbReference>
<feature type="transmembrane region" description="Helical" evidence="1">
    <location>
        <begin position="94"/>
        <end position="115"/>
    </location>
</feature>
<dbReference type="InterPro" id="IPR035919">
    <property type="entry name" value="EAL_sf"/>
</dbReference>
<sequence length="559" mass="60276">MGGSLETSALLQAAELAELARQAARLPQADTMPLPAPDSRVERWRVFDPNGRLVMETSGAEALAWPVLVRRVPIRGPAARLGEVEAARSIRPELGIAAAVALGAGLLGAAIFAVLRILPVRLLRHALDRAAYLSAHDLLTGLPNRTLFADRLRQAVAQSRRAGQPLAVLCLDLDRFKEVNDALGHAGGDRLLCEATQRLSGCLRESDTLARLGGNEFAVIQPRASRPQDAEALARRIIAAIAAPFAIDGQRVTIGVSVGIALSQPGQAIDPLQLLKDADLALFQAKGRRRGDLCFFSPEMNRRLTERRALETDLRIALSEGQFRLHYQPQVDLPSSRVIGAEALLRWDRPGHGNVPPGQFIPLAEETGLVAGIGAWTLREACREASTWPDGLTVAVNVSAVQFRFPGLFETVAAALADSGLAPQRLELEITEGVLLQDNGETLAVLERLRGLGVKIAMDDFGTGYSSLGYLQKFVFDKIKIDRSFISSLGQDPNSDAIVRAVVGISRSLGVRANAEGVESAEQARMLMREGCGEVQGYLFGRPMPPEEFSRFVAARQAA</sequence>
<keyword evidence="5" id="KW-1185">Reference proteome</keyword>
<dbReference type="InterPro" id="IPR001633">
    <property type="entry name" value="EAL_dom"/>
</dbReference>
<proteinExistence type="predicted"/>
<dbReference type="SMART" id="SM00267">
    <property type="entry name" value="GGDEF"/>
    <property type="match status" value="1"/>
</dbReference>